<gene>
    <name evidence="1" type="ORF">PISMIDRAFT_100964</name>
</gene>
<name>A0A0C9ZU11_9AGAM</name>
<dbReference type="EMBL" id="KN833729">
    <property type="protein sequence ID" value="KIK23158.1"/>
    <property type="molecule type" value="Genomic_DNA"/>
</dbReference>
<evidence type="ECO:0000313" key="1">
    <source>
        <dbReference type="EMBL" id="KIK23158.1"/>
    </source>
</evidence>
<dbReference type="HOGENOM" id="CLU_142395_1_0_1"/>
<keyword evidence="2" id="KW-1185">Reference proteome</keyword>
<dbReference type="STRING" id="765257.A0A0C9ZU11"/>
<sequence>MVQQDQTDWTSKMSMIEFAINLSISSLTGFTPFKLNYGGGLPFMALGVKAFVRQVLENLEMAHDAIIESRVIQMYHVNKKQKEGFNLQEGDLMYLTMQNLNVPKGHA</sequence>
<accession>A0A0C9ZU11</accession>
<dbReference type="Proteomes" id="UP000054018">
    <property type="component" value="Unassembled WGS sequence"/>
</dbReference>
<reference evidence="2" key="2">
    <citation type="submission" date="2015-01" db="EMBL/GenBank/DDBJ databases">
        <title>Evolutionary Origins and Diversification of the Mycorrhizal Mutualists.</title>
        <authorList>
            <consortium name="DOE Joint Genome Institute"/>
            <consortium name="Mycorrhizal Genomics Consortium"/>
            <person name="Kohler A."/>
            <person name="Kuo A."/>
            <person name="Nagy L.G."/>
            <person name="Floudas D."/>
            <person name="Copeland A."/>
            <person name="Barry K.W."/>
            <person name="Cichocki N."/>
            <person name="Veneault-Fourrey C."/>
            <person name="LaButti K."/>
            <person name="Lindquist E.A."/>
            <person name="Lipzen A."/>
            <person name="Lundell T."/>
            <person name="Morin E."/>
            <person name="Murat C."/>
            <person name="Riley R."/>
            <person name="Ohm R."/>
            <person name="Sun H."/>
            <person name="Tunlid A."/>
            <person name="Henrissat B."/>
            <person name="Grigoriev I.V."/>
            <person name="Hibbett D.S."/>
            <person name="Martin F."/>
        </authorList>
    </citation>
    <scope>NUCLEOTIDE SEQUENCE [LARGE SCALE GENOMIC DNA]</scope>
    <source>
        <strain evidence="2">441</strain>
    </source>
</reference>
<dbReference type="AlphaFoldDB" id="A0A0C9ZU11"/>
<organism evidence="1 2">
    <name type="scientific">Pisolithus microcarpus 441</name>
    <dbReference type="NCBI Taxonomy" id="765257"/>
    <lineage>
        <taxon>Eukaryota</taxon>
        <taxon>Fungi</taxon>
        <taxon>Dikarya</taxon>
        <taxon>Basidiomycota</taxon>
        <taxon>Agaricomycotina</taxon>
        <taxon>Agaricomycetes</taxon>
        <taxon>Agaricomycetidae</taxon>
        <taxon>Boletales</taxon>
        <taxon>Sclerodermatineae</taxon>
        <taxon>Pisolithaceae</taxon>
        <taxon>Pisolithus</taxon>
    </lineage>
</organism>
<reference evidence="1 2" key="1">
    <citation type="submission" date="2014-04" db="EMBL/GenBank/DDBJ databases">
        <authorList>
            <consortium name="DOE Joint Genome Institute"/>
            <person name="Kuo A."/>
            <person name="Kohler A."/>
            <person name="Costa M.D."/>
            <person name="Nagy L.G."/>
            <person name="Floudas D."/>
            <person name="Copeland A."/>
            <person name="Barry K.W."/>
            <person name="Cichocki N."/>
            <person name="Veneault-Fourrey C."/>
            <person name="LaButti K."/>
            <person name="Lindquist E.A."/>
            <person name="Lipzen A."/>
            <person name="Lundell T."/>
            <person name="Morin E."/>
            <person name="Murat C."/>
            <person name="Sun H."/>
            <person name="Tunlid A."/>
            <person name="Henrissat B."/>
            <person name="Grigoriev I.V."/>
            <person name="Hibbett D.S."/>
            <person name="Martin F."/>
            <person name="Nordberg H.P."/>
            <person name="Cantor M.N."/>
            <person name="Hua S.X."/>
        </authorList>
    </citation>
    <scope>NUCLEOTIDE SEQUENCE [LARGE SCALE GENOMIC DNA]</scope>
    <source>
        <strain evidence="1 2">441</strain>
    </source>
</reference>
<dbReference type="OrthoDB" id="2674475at2759"/>
<protein>
    <submittedName>
        <fullName evidence="1">Uncharacterized protein</fullName>
    </submittedName>
</protein>
<evidence type="ECO:0000313" key="2">
    <source>
        <dbReference type="Proteomes" id="UP000054018"/>
    </source>
</evidence>
<proteinExistence type="predicted"/>